<sequence>MLSVKEIEALVLEVAGPKPADRNTEEQTWELDAFELLRRIRSAAAEKKNSACT</sequence>
<name>A0ABS7VVF5_9HYPH</name>
<evidence type="ECO:0000313" key="1">
    <source>
        <dbReference type="EMBL" id="MBZ6078952.1"/>
    </source>
</evidence>
<gene>
    <name evidence="1" type="ORF">K9B37_22085</name>
</gene>
<protein>
    <submittedName>
        <fullName evidence="1">Uncharacterized protein</fullName>
    </submittedName>
</protein>
<proteinExistence type="predicted"/>
<evidence type="ECO:0000313" key="2">
    <source>
        <dbReference type="Proteomes" id="UP000704176"/>
    </source>
</evidence>
<keyword evidence="2" id="KW-1185">Reference proteome</keyword>
<dbReference type="Proteomes" id="UP000704176">
    <property type="component" value="Unassembled WGS sequence"/>
</dbReference>
<dbReference type="EMBL" id="JAIRBM010000024">
    <property type="protein sequence ID" value="MBZ6078952.1"/>
    <property type="molecule type" value="Genomic_DNA"/>
</dbReference>
<comment type="caution">
    <text evidence="1">The sequence shown here is derived from an EMBL/GenBank/DDBJ whole genome shotgun (WGS) entry which is preliminary data.</text>
</comment>
<organism evidence="1 2">
    <name type="scientific">Microvirga puerhi</name>
    <dbReference type="NCBI Taxonomy" id="2876078"/>
    <lineage>
        <taxon>Bacteria</taxon>
        <taxon>Pseudomonadati</taxon>
        <taxon>Pseudomonadota</taxon>
        <taxon>Alphaproteobacteria</taxon>
        <taxon>Hyphomicrobiales</taxon>
        <taxon>Methylobacteriaceae</taxon>
        <taxon>Microvirga</taxon>
    </lineage>
</organism>
<reference evidence="1 2" key="1">
    <citation type="submission" date="2021-09" db="EMBL/GenBank/DDBJ databases">
        <title>The complete genome sequence of a new microorganism.</title>
        <authorList>
            <person name="Zi Z."/>
        </authorList>
    </citation>
    <scope>NUCLEOTIDE SEQUENCE [LARGE SCALE GENOMIC DNA]</scope>
    <source>
        <strain evidence="1 2">WGZ8</strain>
    </source>
</reference>
<dbReference type="RefSeq" id="WP_224315703.1">
    <property type="nucleotide sequence ID" value="NZ_JAIRBM010000024.1"/>
</dbReference>
<accession>A0ABS7VVF5</accession>